<dbReference type="InterPro" id="IPR015883">
    <property type="entry name" value="Glyco_hydro_20_cat"/>
</dbReference>
<dbReference type="GO" id="GO:0030203">
    <property type="term" value="P:glycosaminoglycan metabolic process"/>
    <property type="evidence" value="ECO:0007669"/>
    <property type="project" value="TreeGrafter"/>
</dbReference>
<sequence length="615" mass="69334">MKRFVLSAFLAAASVATFGQSLIPQPVSLQQGSGAFRFNAQTQLVASTPEAKRLATLLNQYLKKQAGYELKMVAKAPASNFVAFNEKTGLPAEGYELKATAQSIQIAGKDAGLFYGLQSLLQLFPEGKSEIAAVTIEDHPRFGYRGLMLDVGRHYMPVSFIKQMIDEMARLKFNRFHWHLTEDQGWRLEIKKYPKLTQVGAFRDETLIGGYGDRMPQQFDGIKYGGFYTQDEARDIVKYAADRHIVVIPEIELPGHSTAALAAYPELGCTPGPFKVQTTWGVHKDVFCPKEETFTFLENVLTEVMAIFPSPYIHIGGDECPKDRWKESEFCQNLIKKENLKDEHGLQSYFIRRIEKFLNSKGRNIIGWDEILEGGLAPNATVMSWRGEQGGIAAAKENHDVIMTPNSHLYIDHYQGKDRKQEPLAIGGFLTLEKVYSYDPTPKELTAEQQKHIKGVQANLWTEYIPTPAKASFMLFPRALALAEVAWSPVNRKEYTEFSEKRVPDYLRNMEKRNWVYRVPTAIGMPAEDTLRGNQFTIHLKSPVEGAKIYYSIDGYAPNETTHLYAKPIALTIPENRRVDLKTIVITPEGLRSVVATTTLVNGTPMPDKQPKKKN</sequence>
<comment type="caution">
    <text evidence="10">The sequence shown here is derived from an EMBL/GenBank/DDBJ whole genome shotgun (WGS) entry which is preliminary data.</text>
</comment>
<protein>
    <recommendedName>
        <fullName evidence="3">beta-N-acetylhexosaminidase</fullName>
        <ecNumber evidence="3">3.2.1.52</ecNumber>
    </recommendedName>
</protein>
<evidence type="ECO:0000256" key="7">
    <source>
        <dbReference type="SAM" id="SignalP"/>
    </source>
</evidence>
<dbReference type="RefSeq" id="WP_104709384.1">
    <property type="nucleotide sequence ID" value="NZ_PTRA01000001.1"/>
</dbReference>
<dbReference type="EMBL" id="PTRA01000001">
    <property type="protein sequence ID" value="PQA58128.1"/>
    <property type="molecule type" value="Genomic_DNA"/>
</dbReference>
<dbReference type="InterPro" id="IPR025705">
    <property type="entry name" value="Beta_hexosaminidase_sua/sub"/>
</dbReference>
<feature type="domain" description="Beta-hexosaminidase bacterial type N-terminal" evidence="9">
    <location>
        <begin position="21"/>
        <end position="139"/>
    </location>
</feature>
<dbReference type="InterPro" id="IPR029018">
    <property type="entry name" value="Hex-like_dom2"/>
</dbReference>
<dbReference type="SUPFAM" id="SSF51445">
    <property type="entry name" value="(Trans)glycosidases"/>
    <property type="match status" value="1"/>
</dbReference>
<dbReference type="Gene3D" id="3.20.20.80">
    <property type="entry name" value="Glycosidases"/>
    <property type="match status" value="1"/>
</dbReference>
<feature type="signal peptide" evidence="7">
    <location>
        <begin position="1"/>
        <end position="19"/>
    </location>
</feature>
<evidence type="ECO:0000256" key="1">
    <source>
        <dbReference type="ARBA" id="ARBA00001231"/>
    </source>
</evidence>
<dbReference type="Pfam" id="PF02838">
    <property type="entry name" value="Glyco_hydro_20b"/>
    <property type="match status" value="1"/>
</dbReference>
<keyword evidence="7" id="KW-0732">Signal</keyword>
<name>A0A2S7IKH5_9BACT</name>
<feature type="active site" description="Proton donor" evidence="6">
    <location>
        <position position="319"/>
    </location>
</feature>
<gene>
    <name evidence="10" type="ORF">C5O19_00100</name>
</gene>
<dbReference type="Pfam" id="PF13287">
    <property type="entry name" value="Fn3_assoc"/>
    <property type="match status" value="1"/>
</dbReference>
<dbReference type="GO" id="GO:0016020">
    <property type="term" value="C:membrane"/>
    <property type="evidence" value="ECO:0007669"/>
    <property type="project" value="TreeGrafter"/>
</dbReference>
<accession>A0A2S7IKH5</accession>
<feature type="domain" description="Glycoside hydrolase family 20 catalytic" evidence="8">
    <location>
        <begin position="142"/>
        <end position="489"/>
    </location>
</feature>
<evidence type="ECO:0000256" key="3">
    <source>
        <dbReference type="ARBA" id="ARBA00012663"/>
    </source>
</evidence>
<evidence type="ECO:0000256" key="4">
    <source>
        <dbReference type="ARBA" id="ARBA00022801"/>
    </source>
</evidence>
<evidence type="ECO:0000259" key="9">
    <source>
        <dbReference type="Pfam" id="PF02838"/>
    </source>
</evidence>
<evidence type="ECO:0000256" key="6">
    <source>
        <dbReference type="PIRSR" id="PIRSR625705-1"/>
    </source>
</evidence>
<reference evidence="11" key="1">
    <citation type="submission" date="2018-02" db="EMBL/GenBank/DDBJ databases">
        <title>Genome sequencing of Solimonas sp. HR-BB.</title>
        <authorList>
            <person name="Lee Y."/>
            <person name="Jeon C.O."/>
        </authorList>
    </citation>
    <scope>NUCLEOTIDE SEQUENCE [LARGE SCALE GENOMIC DNA]</scope>
    <source>
        <strain evidence="11">HR-U</strain>
    </source>
</reference>
<dbReference type="PANTHER" id="PTHR22600:SF57">
    <property type="entry name" value="BETA-N-ACETYLHEXOSAMINIDASE"/>
    <property type="match status" value="1"/>
</dbReference>
<proteinExistence type="inferred from homology"/>
<dbReference type="GO" id="GO:0004563">
    <property type="term" value="F:beta-N-acetylhexosaminidase activity"/>
    <property type="evidence" value="ECO:0007669"/>
    <property type="project" value="UniProtKB-EC"/>
</dbReference>
<dbReference type="InterPro" id="IPR017853">
    <property type="entry name" value="GH"/>
</dbReference>
<dbReference type="InterPro" id="IPR015882">
    <property type="entry name" value="HEX_bac_N"/>
</dbReference>
<dbReference type="CDD" id="cd06563">
    <property type="entry name" value="GH20_chitobiase-like"/>
    <property type="match status" value="1"/>
</dbReference>
<dbReference type="Proteomes" id="UP000239590">
    <property type="component" value="Unassembled WGS sequence"/>
</dbReference>
<dbReference type="Pfam" id="PF00728">
    <property type="entry name" value="Glyco_hydro_20"/>
    <property type="match status" value="1"/>
</dbReference>
<dbReference type="InterPro" id="IPR026876">
    <property type="entry name" value="Fn3_assoc_repeat"/>
</dbReference>
<keyword evidence="5" id="KW-0326">Glycosidase</keyword>
<dbReference type="AlphaFoldDB" id="A0A2S7IKH5"/>
<feature type="chain" id="PRO_5015776814" description="beta-N-acetylhexosaminidase" evidence="7">
    <location>
        <begin position="20"/>
        <end position="615"/>
    </location>
</feature>
<dbReference type="PANTHER" id="PTHR22600">
    <property type="entry name" value="BETA-HEXOSAMINIDASE"/>
    <property type="match status" value="1"/>
</dbReference>
<dbReference type="GO" id="GO:0005975">
    <property type="term" value="P:carbohydrate metabolic process"/>
    <property type="evidence" value="ECO:0007669"/>
    <property type="project" value="InterPro"/>
</dbReference>
<comment type="similarity">
    <text evidence="2">Belongs to the glycosyl hydrolase 20 family.</text>
</comment>
<organism evidence="10 11">
    <name type="scientific">Siphonobacter curvatus</name>
    <dbReference type="NCBI Taxonomy" id="2094562"/>
    <lineage>
        <taxon>Bacteria</taxon>
        <taxon>Pseudomonadati</taxon>
        <taxon>Bacteroidota</taxon>
        <taxon>Cytophagia</taxon>
        <taxon>Cytophagales</taxon>
        <taxon>Cytophagaceae</taxon>
        <taxon>Siphonobacter</taxon>
    </lineage>
</organism>
<evidence type="ECO:0000313" key="10">
    <source>
        <dbReference type="EMBL" id="PQA58128.1"/>
    </source>
</evidence>
<dbReference type="SUPFAM" id="SSF55545">
    <property type="entry name" value="beta-N-acetylhexosaminidase-like domain"/>
    <property type="match status" value="1"/>
</dbReference>
<evidence type="ECO:0000256" key="2">
    <source>
        <dbReference type="ARBA" id="ARBA00006285"/>
    </source>
</evidence>
<comment type="catalytic activity">
    <reaction evidence="1">
        <text>Hydrolysis of terminal non-reducing N-acetyl-D-hexosamine residues in N-acetyl-beta-D-hexosaminides.</text>
        <dbReference type="EC" id="3.2.1.52"/>
    </reaction>
</comment>
<keyword evidence="4" id="KW-0378">Hydrolase</keyword>
<evidence type="ECO:0000256" key="5">
    <source>
        <dbReference type="ARBA" id="ARBA00023295"/>
    </source>
</evidence>
<dbReference type="OrthoDB" id="9763537at2"/>
<keyword evidence="11" id="KW-1185">Reference proteome</keyword>
<dbReference type="EC" id="3.2.1.52" evidence="3"/>
<evidence type="ECO:0000313" key="11">
    <source>
        <dbReference type="Proteomes" id="UP000239590"/>
    </source>
</evidence>
<evidence type="ECO:0000259" key="8">
    <source>
        <dbReference type="Pfam" id="PF00728"/>
    </source>
</evidence>
<dbReference type="Gene3D" id="3.30.379.10">
    <property type="entry name" value="Chitobiase/beta-hexosaminidase domain 2-like"/>
    <property type="match status" value="1"/>
</dbReference>
<dbReference type="PRINTS" id="PR00738">
    <property type="entry name" value="GLHYDRLASE20"/>
</dbReference>